<evidence type="ECO:0000313" key="4">
    <source>
        <dbReference type="Proteomes" id="UP001341281"/>
    </source>
</evidence>
<feature type="domain" description="DUF8039" evidence="2">
    <location>
        <begin position="228"/>
        <end position="313"/>
    </location>
</feature>
<evidence type="ECO:0000256" key="1">
    <source>
        <dbReference type="SAM" id="MobiDB-lite"/>
    </source>
</evidence>
<dbReference type="Proteomes" id="UP001341281">
    <property type="component" value="Chromosome 09"/>
</dbReference>
<dbReference type="PANTHER" id="PTHR33018:SF19">
    <property type="entry name" value="OS12G0558775 PROTEIN"/>
    <property type="match status" value="1"/>
</dbReference>
<proteinExistence type="predicted"/>
<dbReference type="EMBL" id="CP144753">
    <property type="protein sequence ID" value="WVZ93308.1"/>
    <property type="molecule type" value="Genomic_DNA"/>
</dbReference>
<gene>
    <name evidence="3" type="ORF">U9M48_039297</name>
</gene>
<feature type="region of interest" description="Disordered" evidence="1">
    <location>
        <begin position="187"/>
        <end position="207"/>
    </location>
</feature>
<accession>A0AAQ3UL44</accession>
<evidence type="ECO:0000259" key="2">
    <source>
        <dbReference type="Pfam" id="PF26133"/>
    </source>
</evidence>
<dbReference type="AlphaFoldDB" id="A0AAQ3UL44"/>
<reference evidence="3 4" key="1">
    <citation type="submission" date="2024-02" db="EMBL/GenBank/DDBJ databases">
        <title>High-quality chromosome-scale genome assembly of Pensacola bahiagrass (Paspalum notatum Flugge var. saurae).</title>
        <authorList>
            <person name="Vega J.M."/>
            <person name="Podio M."/>
            <person name="Orjuela J."/>
            <person name="Siena L.A."/>
            <person name="Pessino S.C."/>
            <person name="Combes M.C."/>
            <person name="Mariac C."/>
            <person name="Albertini E."/>
            <person name="Pupilli F."/>
            <person name="Ortiz J.P.A."/>
            <person name="Leblanc O."/>
        </authorList>
    </citation>
    <scope>NUCLEOTIDE SEQUENCE [LARGE SCALE GENOMIC DNA]</scope>
    <source>
        <strain evidence="3">R1</strain>
        <tissue evidence="3">Leaf</tissue>
    </source>
</reference>
<dbReference type="InterPro" id="IPR058352">
    <property type="entry name" value="DUF8039"/>
</dbReference>
<dbReference type="PANTHER" id="PTHR33018">
    <property type="entry name" value="OS10G0338966 PROTEIN-RELATED"/>
    <property type="match status" value="1"/>
</dbReference>
<sequence length="518" mass="58769">MAEADPQETGTRKRKRGGKRAKNKLIETVYTVREVGVAGEPLEPIEVRAKFRNAVGVVPKSRKDFLRAELRKWFQFPHGTEEKAKAYALKQMGCSYRKWKTDLTNKYLKNDLTPFEEYAQWDEFKRQRTTKQAIKLSKANSALAKRDMHKKHLGPAGEDLISKGLPDPYEGLNERTFQWIKVPGGERDFAKPQTKEAEQEKEDKFVSEREQDALTQRLGTKEHGGRVIKSPTPCELHILLGIHGRTEEVAKTIAISGSGIFHGTPIPPEYARVEILSVEAKHEEEMIGIPTPEGIHFLGQSVKQFILWNKKYILNLTPQEQLQESGQLAIEHADPICPEHVVEKPDTPLEAVEKPDTPPEAEKPAVAKEVTPPAVPTLVRTYEKDAISEVDKWLKKKQAGKDKELTTKSVPVPDLKDYKSFIGLDKIADLPDCPVKYECGKPFLPDWALNSEYMPGEMKRFHNWYLRASRLGVSSVMASIPSRCFNTLTKSTIVDFSEFHNMFRLGQVDITAMTLWCI</sequence>
<name>A0AAQ3UL44_PASNO</name>
<feature type="region of interest" description="Disordered" evidence="1">
    <location>
        <begin position="1"/>
        <end position="20"/>
    </location>
</feature>
<keyword evidence="4" id="KW-1185">Reference proteome</keyword>
<evidence type="ECO:0000313" key="3">
    <source>
        <dbReference type="EMBL" id="WVZ93308.1"/>
    </source>
</evidence>
<dbReference type="Pfam" id="PF26133">
    <property type="entry name" value="DUF8039"/>
    <property type="match status" value="1"/>
</dbReference>
<protein>
    <recommendedName>
        <fullName evidence="2">DUF8039 domain-containing protein</fullName>
    </recommendedName>
</protein>
<organism evidence="3 4">
    <name type="scientific">Paspalum notatum var. saurae</name>
    <dbReference type="NCBI Taxonomy" id="547442"/>
    <lineage>
        <taxon>Eukaryota</taxon>
        <taxon>Viridiplantae</taxon>
        <taxon>Streptophyta</taxon>
        <taxon>Embryophyta</taxon>
        <taxon>Tracheophyta</taxon>
        <taxon>Spermatophyta</taxon>
        <taxon>Magnoliopsida</taxon>
        <taxon>Liliopsida</taxon>
        <taxon>Poales</taxon>
        <taxon>Poaceae</taxon>
        <taxon>PACMAD clade</taxon>
        <taxon>Panicoideae</taxon>
        <taxon>Andropogonodae</taxon>
        <taxon>Paspaleae</taxon>
        <taxon>Paspalinae</taxon>
        <taxon>Paspalum</taxon>
    </lineage>
</organism>